<keyword evidence="3" id="KW-0548">Nucleotidyltransferase</keyword>
<evidence type="ECO:0000313" key="14">
    <source>
        <dbReference type="Proteomes" id="UP000261166"/>
    </source>
</evidence>
<dbReference type="PRINTS" id="PR00866">
    <property type="entry name" value="RNADNAPOLMS"/>
</dbReference>
<dbReference type="GO" id="GO:0003723">
    <property type="term" value="F:RNA binding"/>
    <property type="evidence" value="ECO:0007669"/>
    <property type="project" value="InterPro"/>
</dbReference>
<proteinExistence type="inferred from homology"/>
<keyword evidence="6 12" id="KW-0695">RNA-directed DNA polymerase</keyword>
<evidence type="ECO:0000259" key="10">
    <source>
        <dbReference type="PROSITE" id="PS50878"/>
    </source>
</evidence>
<evidence type="ECO:0000256" key="4">
    <source>
        <dbReference type="ARBA" id="ARBA00022723"/>
    </source>
</evidence>
<evidence type="ECO:0000256" key="2">
    <source>
        <dbReference type="ARBA" id="ARBA00022679"/>
    </source>
</evidence>
<dbReference type="PANTHER" id="PTHR34047">
    <property type="entry name" value="NUCLEAR INTRON MATURASE 1, MITOCHONDRIAL-RELATED"/>
    <property type="match status" value="1"/>
</dbReference>
<evidence type="ECO:0000256" key="7">
    <source>
        <dbReference type="ARBA" id="ARBA00023118"/>
    </source>
</evidence>
<keyword evidence="4" id="KW-0479">Metal-binding</keyword>
<dbReference type="Proteomes" id="UP000261166">
    <property type="component" value="Unassembled WGS sequence"/>
</dbReference>
<dbReference type="GO" id="GO:0051607">
    <property type="term" value="P:defense response to virus"/>
    <property type="evidence" value="ECO:0007669"/>
    <property type="project" value="UniProtKB-KW"/>
</dbReference>
<dbReference type="Pfam" id="PF00078">
    <property type="entry name" value="RVT_1"/>
    <property type="match status" value="1"/>
</dbReference>
<comment type="catalytic activity">
    <reaction evidence="9">
        <text>DNA(n) + a 2'-deoxyribonucleoside 5'-triphosphate = DNA(n+1) + diphosphate</text>
        <dbReference type="Rhea" id="RHEA:22508"/>
        <dbReference type="Rhea" id="RHEA-COMP:17339"/>
        <dbReference type="Rhea" id="RHEA-COMP:17340"/>
        <dbReference type="ChEBI" id="CHEBI:33019"/>
        <dbReference type="ChEBI" id="CHEBI:61560"/>
        <dbReference type="ChEBI" id="CHEBI:173112"/>
        <dbReference type="EC" id="2.7.7.49"/>
    </reaction>
</comment>
<keyword evidence="2" id="KW-0808">Transferase</keyword>
<sequence length="328" mass="37693">MSNSQLWKYCTKEQCQDFILSLDLVPHSAGMSREKQLACLYMLSNRGAENYHKEILTKKDGGTRTLMVPCSLLKAVQRNILHHVLEQRPVSDCARAYRKGTDILANAGPHTGRKQVLKLDISHFFDSILFPRVISAAFPDTLFPPAAAALLANLCCCRERLPQGSPASPAISNLVMRPFDESMRRWCEARQIVYTRYCDDMTFSGDFDPAAVYHKVKSYLEAMGFSLNEKKTKLLKDGVRQSVTGIVVNEKPQVSRDYRKKLRQEIYYCMKYGVTGHLERLREKTGNAVEEQRYICSVLGRIQFVLQVNPEDREFAEYCRIWKERFVK</sequence>
<evidence type="ECO:0000313" key="12">
    <source>
        <dbReference type="EMBL" id="RGE68515.1"/>
    </source>
</evidence>
<dbReference type="EC" id="2.7.7.49" evidence="1"/>
<gene>
    <name evidence="12" type="ORF">DWY69_20025</name>
    <name evidence="11" type="ORF">DXC51_09605</name>
</gene>
<organism evidence="12 14">
    <name type="scientific">Eisenbergiella massiliensis</name>
    <dbReference type="NCBI Taxonomy" id="1720294"/>
    <lineage>
        <taxon>Bacteria</taxon>
        <taxon>Bacillati</taxon>
        <taxon>Bacillota</taxon>
        <taxon>Clostridia</taxon>
        <taxon>Lachnospirales</taxon>
        <taxon>Lachnospiraceae</taxon>
        <taxon>Eisenbergiella</taxon>
    </lineage>
</organism>
<evidence type="ECO:0000256" key="6">
    <source>
        <dbReference type="ARBA" id="ARBA00022918"/>
    </source>
</evidence>
<name>A0A3E3IN48_9FIRM</name>
<dbReference type="PANTHER" id="PTHR34047:SF7">
    <property type="entry name" value="RNA-DIRECTED DNA POLYMERASE"/>
    <property type="match status" value="1"/>
</dbReference>
<protein>
    <recommendedName>
        <fullName evidence="1">RNA-directed DNA polymerase</fullName>
        <ecNumber evidence="1">2.7.7.49</ecNumber>
    </recommendedName>
</protein>
<evidence type="ECO:0000256" key="5">
    <source>
        <dbReference type="ARBA" id="ARBA00022842"/>
    </source>
</evidence>
<dbReference type="InterPro" id="IPR051083">
    <property type="entry name" value="GrpII_Intron_Splice-Mob/Def"/>
</dbReference>
<dbReference type="GO" id="GO:0003964">
    <property type="term" value="F:RNA-directed DNA polymerase activity"/>
    <property type="evidence" value="ECO:0007669"/>
    <property type="project" value="UniProtKB-KW"/>
</dbReference>
<dbReference type="CDD" id="cd03487">
    <property type="entry name" value="RT_Bac_retron_II"/>
    <property type="match status" value="1"/>
</dbReference>
<keyword evidence="7" id="KW-0051">Antiviral defense</keyword>
<dbReference type="Proteomes" id="UP000260812">
    <property type="component" value="Unassembled WGS sequence"/>
</dbReference>
<dbReference type="InterPro" id="IPR000477">
    <property type="entry name" value="RT_dom"/>
</dbReference>
<evidence type="ECO:0000313" key="11">
    <source>
        <dbReference type="EMBL" id="RGE61789.1"/>
    </source>
</evidence>
<dbReference type="EMBL" id="QVLU01000020">
    <property type="protein sequence ID" value="RGE68515.1"/>
    <property type="molecule type" value="Genomic_DNA"/>
</dbReference>
<evidence type="ECO:0000313" key="13">
    <source>
        <dbReference type="Proteomes" id="UP000260812"/>
    </source>
</evidence>
<dbReference type="GeneID" id="97987126"/>
<dbReference type="EMBL" id="QVLV01000005">
    <property type="protein sequence ID" value="RGE61789.1"/>
    <property type="molecule type" value="Genomic_DNA"/>
</dbReference>
<dbReference type="AlphaFoldDB" id="A0A3E3IN48"/>
<dbReference type="PROSITE" id="PS50878">
    <property type="entry name" value="RT_POL"/>
    <property type="match status" value="1"/>
</dbReference>
<evidence type="ECO:0000256" key="9">
    <source>
        <dbReference type="ARBA" id="ARBA00048173"/>
    </source>
</evidence>
<dbReference type="InterPro" id="IPR000123">
    <property type="entry name" value="Reverse_transcriptase_msDNA"/>
</dbReference>
<dbReference type="InterPro" id="IPR043502">
    <property type="entry name" value="DNA/RNA_pol_sf"/>
</dbReference>
<comment type="similarity">
    <text evidence="8">Belongs to the bacterial reverse transcriptase family.</text>
</comment>
<feature type="domain" description="Reverse transcriptase" evidence="10">
    <location>
        <begin position="37"/>
        <end position="248"/>
    </location>
</feature>
<dbReference type="RefSeq" id="WP_025487737.1">
    <property type="nucleotide sequence ID" value="NZ_CALBAU010000179.1"/>
</dbReference>
<keyword evidence="5" id="KW-0460">Magnesium</keyword>
<evidence type="ECO:0000256" key="1">
    <source>
        <dbReference type="ARBA" id="ARBA00012493"/>
    </source>
</evidence>
<dbReference type="SUPFAM" id="SSF56672">
    <property type="entry name" value="DNA/RNA polymerases"/>
    <property type="match status" value="1"/>
</dbReference>
<dbReference type="OrthoDB" id="9788687at2"/>
<comment type="caution">
    <text evidence="12">The sequence shown here is derived from an EMBL/GenBank/DDBJ whole genome shotgun (WGS) entry which is preliminary data.</text>
</comment>
<accession>A0A3E3IN48</accession>
<evidence type="ECO:0000256" key="3">
    <source>
        <dbReference type="ARBA" id="ARBA00022695"/>
    </source>
</evidence>
<evidence type="ECO:0000256" key="8">
    <source>
        <dbReference type="ARBA" id="ARBA00034120"/>
    </source>
</evidence>
<reference evidence="12 14" key="1">
    <citation type="submission" date="2018-08" db="EMBL/GenBank/DDBJ databases">
        <title>A genome reference for cultivated species of the human gut microbiota.</title>
        <authorList>
            <person name="Zou Y."/>
            <person name="Xue W."/>
            <person name="Luo G."/>
        </authorList>
    </citation>
    <scope>NUCLEOTIDE SEQUENCE [LARGE SCALE GENOMIC DNA]</scope>
    <source>
        <strain evidence="12 14">AF26-4BH</strain>
        <strain evidence="11">TF05-5AC</strain>
    </source>
</reference>
<dbReference type="GO" id="GO:0046872">
    <property type="term" value="F:metal ion binding"/>
    <property type="evidence" value="ECO:0007669"/>
    <property type="project" value="UniProtKB-KW"/>
</dbReference>
<keyword evidence="13" id="KW-1185">Reference proteome</keyword>